<evidence type="ECO:0000313" key="7">
    <source>
        <dbReference type="EMBL" id="MBS7813381.1"/>
    </source>
</evidence>
<organism evidence="7 8">
    <name type="scientific">Roseococcus pinisoli</name>
    <dbReference type="NCBI Taxonomy" id="2835040"/>
    <lineage>
        <taxon>Bacteria</taxon>
        <taxon>Pseudomonadati</taxon>
        <taxon>Pseudomonadota</taxon>
        <taxon>Alphaproteobacteria</taxon>
        <taxon>Acetobacterales</taxon>
        <taxon>Roseomonadaceae</taxon>
        <taxon>Roseococcus</taxon>
    </lineage>
</organism>
<reference evidence="7 8" key="1">
    <citation type="submission" date="2021-05" db="EMBL/GenBank/DDBJ databases">
        <title>Roseococcus sp. XZZS9, whole genome shotgun sequencing project.</title>
        <authorList>
            <person name="Zhao G."/>
            <person name="Shen L."/>
        </authorList>
    </citation>
    <scope>NUCLEOTIDE SEQUENCE [LARGE SCALE GENOMIC DNA]</scope>
    <source>
        <strain evidence="7 8">XZZS9</strain>
    </source>
</reference>
<protein>
    <submittedName>
        <fullName evidence="7">Lysophospholipid acyltransferase family protein</fullName>
    </submittedName>
</protein>
<keyword evidence="3" id="KW-0997">Cell inner membrane</keyword>
<evidence type="ECO:0000256" key="2">
    <source>
        <dbReference type="ARBA" id="ARBA00022475"/>
    </source>
</evidence>
<dbReference type="Pfam" id="PF03279">
    <property type="entry name" value="Lip_A_acyltrans"/>
    <property type="match status" value="1"/>
</dbReference>
<dbReference type="InterPro" id="IPR004960">
    <property type="entry name" value="LipA_acyltrans"/>
</dbReference>
<sequence length="302" mass="34342">MSAVDPNESIRSARRQRTWSNAVRDRFEIGMFRLLRRLPLRWAAAPGRWLTRRELQSNRPWVAEHARANLQRLRPHDTAEEREMAVARFLDHLAAFVGEVPTIGRQSSAGRVRIEGAENVLSAYRTGGVVLMGLHLGNWEILSEAVRQLGLQASTFYEEAETEVQTRILREIRQDVGVDLLEANATGLRRAMRELVDGRVICLFADHLRGGRIMAPLLGRPPEKEGNLAIIARLARKARVPVVPAYVLREDDGRFTVRWMPTVRFSDDCSDPLADVLMLNRLIEPPILANLDQWFFLDDGLN</sequence>
<dbReference type="Proteomes" id="UP000766336">
    <property type="component" value="Unassembled WGS sequence"/>
</dbReference>
<evidence type="ECO:0000256" key="3">
    <source>
        <dbReference type="ARBA" id="ARBA00022519"/>
    </source>
</evidence>
<dbReference type="CDD" id="cd07984">
    <property type="entry name" value="LPLAT_LABLAT-like"/>
    <property type="match status" value="1"/>
</dbReference>
<evidence type="ECO:0000256" key="6">
    <source>
        <dbReference type="ARBA" id="ARBA00023315"/>
    </source>
</evidence>
<accession>A0ABS5QIB5</accession>
<dbReference type="GO" id="GO:0016746">
    <property type="term" value="F:acyltransferase activity"/>
    <property type="evidence" value="ECO:0007669"/>
    <property type="project" value="UniProtKB-KW"/>
</dbReference>
<evidence type="ECO:0000256" key="1">
    <source>
        <dbReference type="ARBA" id="ARBA00004533"/>
    </source>
</evidence>
<comment type="caution">
    <text evidence="7">The sequence shown here is derived from an EMBL/GenBank/DDBJ whole genome shotgun (WGS) entry which is preliminary data.</text>
</comment>
<evidence type="ECO:0000256" key="5">
    <source>
        <dbReference type="ARBA" id="ARBA00023136"/>
    </source>
</evidence>
<comment type="subcellular location">
    <subcellularLocation>
        <location evidence="1">Cell inner membrane</location>
    </subcellularLocation>
</comment>
<keyword evidence="8" id="KW-1185">Reference proteome</keyword>
<dbReference type="PANTHER" id="PTHR30606">
    <property type="entry name" value="LIPID A BIOSYNTHESIS LAUROYL ACYLTRANSFERASE"/>
    <property type="match status" value="1"/>
</dbReference>
<keyword evidence="6 7" id="KW-0012">Acyltransferase</keyword>
<keyword evidence="5" id="KW-0472">Membrane</keyword>
<dbReference type="PANTHER" id="PTHR30606:SF10">
    <property type="entry name" value="PHOSPHATIDYLINOSITOL MANNOSIDE ACYLTRANSFERASE"/>
    <property type="match status" value="1"/>
</dbReference>
<name>A0ABS5QIB5_9PROT</name>
<keyword evidence="4" id="KW-0808">Transferase</keyword>
<evidence type="ECO:0000313" key="8">
    <source>
        <dbReference type="Proteomes" id="UP000766336"/>
    </source>
</evidence>
<evidence type="ECO:0000256" key="4">
    <source>
        <dbReference type="ARBA" id="ARBA00022679"/>
    </source>
</evidence>
<dbReference type="EMBL" id="JAHCDA010000004">
    <property type="protein sequence ID" value="MBS7813381.1"/>
    <property type="molecule type" value="Genomic_DNA"/>
</dbReference>
<keyword evidence="2" id="KW-1003">Cell membrane</keyword>
<dbReference type="RefSeq" id="WP_213672064.1">
    <property type="nucleotide sequence ID" value="NZ_JAHCDA010000004.1"/>
</dbReference>
<proteinExistence type="predicted"/>
<gene>
    <name evidence="7" type="ORF">KHU32_20735</name>
</gene>